<evidence type="ECO:0000256" key="3">
    <source>
        <dbReference type="ARBA" id="ARBA00022683"/>
    </source>
</evidence>
<reference evidence="5 6" key="1">
    <citation type="journal article" date="2017" name="ISME J.">
        <title>Potential for microbial H2 and metal transformations associated with novel bacteria and archaea in deep terrestrial subsurface sediments.</title>
        <authorList>
            <person name="Hernsdorf A.W."/>
            <person name="Amano Y."/>
            <person name="Miyakawa K."/>
            <person name="Ise K."/>
            <person name="Suzuki Y."/>
            <person name="Anantharaman K."/>
            <person name="Probst A."/>
            <person name="Burstein D."/>
            <person name="Thomas B.C."/>
            <person name="Banfield J.F."/>
        </authorList>
    </citation>
    <scope>NUCLEOTIDE SEQUENCE [LARGE SCALE GENOMIC DNA]</scope>
    <source>
        <strain evidence="5">HGW-Wallbacteria-1</strain>
    </source>
</reference>
<organism evidence="5 6">
    <name type="scientific">Candidatus Wallbacteria bacterium HGW-Wallbacteria-1</name>
    <dbReference type="NCBI Taxonomy" id="2013854"/>
    <lineage>
        <taxon>Bacteria</taxon>
        <taxon>Candidatus Walliibacteriota</taxon>
    </lineage>
</organism>
<dbReference type="GO" id="GO:0009401">
    <property type="term" value="P:phosphoenolpyruvate-dependent sugar phosphotransferase system"/>
    <property type="evidence" value="ECO:0007669"/>
    <property type="project" value="UniProtKB-KW"/>
</dbReference>
<dbReference type="NCBIfam" id="TIGR01003">
    <property type="entry name" value="PTS_HPr_family"/>
    <property type="match status" value="1"/>
</dbReference>
<evidence type="ECO:0000313" key="6">
    <source>
        <dbReference type="Proteomes" id="UP000233256"/>
    </source>
</evidence>
<dbReference type="PROSITE" id="PS51350">
    <property type="entry name" value="PTS_HPR_DOM"/>
    <property type="match status" value="1"/>
</dbReference>
<dbReference type="CDD" id="cd00367">
    <property type="entry name" value="PTS-HPr_like"/>
    <property type="match status" value="1"/>
</dbReference>
<dbReference type="InterPro" id="IPR035895">
    <property type="entry name" value="HPr-like_sf"/>
</dbReference>
<dbReference type="InterPro" id="IPR001020">
    <property type="entry name" value="PTS_HPr_His_P_site"/>
</dbReference>
<dbReference type="Pfam" id="PF00381">
    <property type="entry name" value="PTS-HPr"/>
    <property type="match status" value="1"/>
</dbReference>
<evidence type="ECO:0000256" key="1">
    <source>
        <dbReference type="ARBA" id="ARBA00004496"/>
    </source>
</evidence>
<keyword evidence="3" id="KW-0598">Phosphotransferase system</keyword>
<dbReference type="GO" id="GO:0005737">
    <property type="term" value="C:cytoplasm"/>
    <property type="evidence" value="ECO:0007669"/>
    <property type="project" value="UniProtKB-SubCell"/>
</dbReference>
<evidence type="ECO:0000313" key="5">
    <source>
        <dbReference type="EMBL" id="PKK91901.1"/>
    </source>
</evidence>
<dbReference type="PANTHER" id="PTHR33705">
    <property type="entry name" value="PHOSPHOCARRIER PROTEIN HPR"/>
    <property type="match status" value="1"/>
</dbReference>
<dbReference type="InterPro" id="IPR000032">
    <property type="entry name" value="HPr-like"/>
</dbReference>
<dbReference type="EMBL" id="PGXC01000001">
    <property type="protein sequence ID" value="PKK91901.1"/>
    <property type="molecule type" value="Genomic_DNA"/>
</dbReference>
<protein>
    <submittedName>
        <fullName evidence="5">Phosphocarrier protein HPr</fullName>
    </submittedName>
</protein>
<evidence type="ECO:0000256" key="2">
    <source>
        <dbReference type="ARBA" id="ARBA00022490"/>
    </source>
</evidence>
<keyword evidence="2" id="KW-0963">Cytoplasm</keyword>
<dbReference type="Gene3D" id="3.30.1340.10">
    <property type="entry name" value="HPr-like"/>
    <property type="match status" value="1"/>
</dbReference>
<proteinExistence type="predicted"/>
<comment type="subcellular location">
    <subcellularLocation>
        <location evidence="1">Cytoplasm</location>
    </subcellularLocation>
</comment>
<dbReference type="InterPro" id="IPR050399">
    <property type="entry name" value="HPr"/>
</dbReference>
<sequence>MKSKDVLIQSKTGLHARPAAMFAQCANRFNARVTITKDGMEVDGKSIMGLMLLAAGYNSSITIKADGDDENEALAELSGLVESNFIK</sequence>
<dbReference type="Proteomes" id="UP000233256">
    <property type="component" value="Unassembled WGS sequence"/>
</dbReference>
<feature type="domain" description="HPr" evidence="4">
    <location>
        <begin position="1"/>
        <end position="87"/>
    </location>
</feature>
<comment type="caution">
    <text evidence="5">The sequence shown here is derived from an EMBL/GenBank/DDBJ whole genome shotgun (WGS) entry which is preliminary data.</text>
</comment>
<name>A0A2N1PU81_9BACT</name>
<accession>A0A2N1PU81</accession>
<dbReference type="SUPFAM" id="SSF55594">
    <property type="entry name" value="HPr-like"/>
    <property type="match status" value="1"/>
</dbReference>
<dbReference type="AlphaFoldDB" id="A0A2N1PU81"/>
<evidence type="ECO:0000259" key="4">
    <source>
        <dbReference type="PROSITE" id="PS51350"/>
    </source>
</evidence>
<gene>
    <name evidence="5" type="ORF">CVV64_00300</name>
</gene>
<dbReference type="PROSITE" id="PS00369">
    <property type="entry name" value="PTS_HPR_HIS"/>
    <property type="match status" value="1"/>
</dbReference>
<dbReference type="PANTHER" id="PTHR33705:SF2">
    <property type="entry name" value="PHOSPHOCARRIER PROTEIN NPR"/>
    <property type="match status" value="1"/>
</dbReference>
<dbReference type="PRINTS" id="PR00107">
    <property type="entry name" value="PHOSPHOCPHPR"/>
</dbReference>